<name>A0A5J4KAV6_9CHLR</name>
<keyword evidence="4 12" id="KW-0548">Nucleotidyltransferase</keyword>
<evidence type="ECO:0000313" key="16">
    <source>
        <dbReference type="EMBL" id="GER84625.1"/>
    </source>
</evidence>
<dbReference type="SUPFAM" id="SSF57783">
    <property type="entry name" value="Zinc beta-ribbon"/>
    <property type="match status" value="1"/>
</dbReference>
<dbReference type="PANTHER" id="PTHR30313">
    <property type="entry name" value="DNA PRIMASE"/>
    <property type="match status" value="1"/>
</dbReference>
<comment type="function">
    <text evidence="12">RNA polymerase that catalyzes the synthesis of short RNA molecules used as primers for DNA polymerase during DNA replication.</text>
</comment>
<dbReference type="Gene3D" id="1.10.860.10">
    <property type="entry name" value="DNAb Helicase, Chain A"/>
    <property type="match status" value="1"/>
</dbReference>
<feature type="domain" description="Toprim" evidence="15">
    <location>
        <begin position="259"/>
        <end position="341"/>
    </location>
</feature>
<dbReference type="PROSITE" id="PS50880">
    <property type="entry name" value="TOPRIM"/>
    <property type="match status" value="1"/>
</dbReference>
<keyword evidence="1 12" id="KW-0240">DNA-directed RNA polymerase</keyword>
<keyword evidence="10 12" id="KW-0238">DNA-binding</keyword>
<proteinExistence type="inferred from homology"/>
<dbReference type="GO" id="GO:0005737">
    <property type="term" value="C:cytoplasm"/>
    <property type="evidence" value="ECO:0007669"/>
    <property type="project" value="TreeGrafter"/>
</dbReference>
<feature type="zinc finger region" description="CHC2-type" evidence="12 13">
    <location>
        <begin position="36"/>
        <end position="60"/>
    </location>
</feature>
<dbReference type="InterPro" id="IPR050219">
    <property type="entry name" value="DnaG_primase"/>
</dbReference>
<keyword evidence="7 12" id="KW-0863">Zinc-finger</keyword>
<dbReference type="Gene3D" id="3.90.980.10">
    <property type="entry name" value="DNA primase, catalytic core, N-terminal domain"/>
    <property type="match status" value="1"/>
</dbReference>
<evidence type="ECO:0000256" key="3">
    <source>
        <dbReference type="ARBA" id="ARBA00022679"/>
    </source>
</evidence>
<dbReference type="InterPro" id="IPR006295">
    <property type="entry name" value="DNA_primase_DnaG"/>
</dbReference>
<dbReference type="InterPro" id="IPR019475">
    <property type="entry name" value="DNA_primase_DnaB-bd"/>
</dbReference>
<comment type="caution">
    <text evidence="16">The sequence shown here is derived from an EMBL/GenBank/DDBJ whole genome shotgun (WGS) entry which is preliminary data.</text>
</comment>
<reference evidence="16 17" key="1">
    <citation type="journal article" date="2019" name="Int. J. Syst. Evol. Microbiol.">
        <title>Thermogemmatispora aurantia sp. nov. and Thermogemmatispora argillosa sp. nov., within the class Ktedonobacteria, and emended description of the genus Thermogemmatispora.</title>
        <authorList>
            <person name="Zheng Y."/>
            <person name="Wang C.M."/>
            <person name="Sakai Y."/>
            <person name="Abe K."/>
            <person name="Yokota A."/>
            <person name="Yabe S."/>
        </authorList>
    </citation>
    <scope>NUCLEOTIDE SEQUENCE [LARGE SCALE GENOMIC DNA]</scope>
    <source>
        <strain evidence="16 17">A1-2</strain>
    </source>
</reference>
<accession>A0A5J4KAV6</accession>
<dbReference type="GO" id="GO:1990077">
    <property type="term" value="C:primosome complex"/>
    <property type="evidence" value="ECO:0007669"/>
    <property type="project" value="UniProtKB-KW"/>
</dbReference>
<dbReference type="Pfam" id="PF13662">
    <property type="entry name" value="Toprim_4"/>
    <property type="match status" value="1"/>
</dbReference>
<evidence type="ECO:0000256" key="4">
    <source>
        <dbReference type="ARBA" id="ARBA00022695"/>
    </source>
</evidence>
<dbReference type="RefSeq" id="WP_151729233.1">
    <property type="nucleotide sequence ID" value="NZ_BKZV01000005.1"/>
</dbReference>
<evidence type="ECO:0000256" key="5">
    <source>
        <dbReference type="ARBA" id="ARBA00022705"/>
    </source>
</evidence>
<dbReference type="Gene3D" id="3.40.1360.10">
    <property type="match status" value="1"/>
</dbReference>
<dbReference type="Proteomes" id="UP000334820">
    <property type="component" value="Unassembled WGS sequence"/>
</dbReference>
<keyword evidence="8 12" id="KW-0862">Zinc</keyword>
<dbReference type="HAMAP" id="MF_00974">
    <property type="entry name" value="DNA_primase_DnaG"/>
    <property type="match status" value="1"/>
</dbReference>
<dbReference type="InterPro" id="IPR002694">
    <property type="entry name" value="Znf_CHC2"/>
</dbReference>
<evidence type="ECO:0000256" key="2">
    <source>
        <dbReference type="ARBA" id="ARBA00022515"/>
    </source>
</evidence>
<dbReference type="InterPro" id="IPR037068">
    <property type="entry name" value="DNA_primase_core_N_sf"/>
</dbReference>
<evidence type="ECO:0000313" key="17">
    <source>
        <dbReference type="Proteomes" id="UP000334820"/>
    </source>
</evidence>
<keyword evidence="6 12" id="KW-0479">Metal-binding</keyword>
<keyword evidence="3 12" id="KW-0808">Transferase</keyword>
<comment type="domain">
    <text evidence="12">Contains an N-terminal zinc-binding domain, a central core domain that contains the primase activity, and a C-terminal DnaB-binding domain.</text>
</comment>
<dbReference type="InterPro" id="IPR016136">
    <property type="entry name" value="DNA_helicase_N/primase_C"/>
</dbReference>
<comment type="cofactor">
    <cofactor evidence="12 13">
        <name>Zn(2+)</name>
        <dbReference type="ChEBI" id="CHEBI:29105"/>
    </cofactor>
    <text evidence="12 13">Binds 1 zinc ion per monomer.</text>
</comment>
<dbReference type="NCBIfam" id="TIGR01391">
    <property type="entry name" value="dnaG"/>
    <property type="match status" value="1"/>
</dbReference>
<dbReference type="InterPro" id="IPR013264">
    <property type="entry name" value="DNAG_N"/>
</dbReference>
<feature type="compositionally biased region" description="Basic and acidic residues" evidence="14">
    <location>
        <begin position="480"/>
        <end position="489"/>
    </location>
</feature>
<evidence type="ECO:0000256" key="11">
    <source>
        <dbReference type="ARBA" id="ARBA00023163"/>
    </source>
</evidence>
<dbReference type="PANTHER" id="PTHR30313:SF2">
    <property type="entry name" value="DNA PRIMASE"/>
    <property type="match status" value="1"/>
</dbReference>
<dbReference type="PIRSF" id="PIRSF002811">
    <property type="entry name" value="DnaG"/>
    <property type="match status" value="1"/>
</dbReference>
<organism evidence="16 17">
    <name type="scientific">Thermogemmatispora aurantia</name>
    <dbReference type="NCBI Taxonomy" id="2045279"/>
    <lineage>
        <taxon>Bacteria</taxon>
        <taxon>Bacillati</taxon>
        <taxon>Chloroflexota</taxon>
        <taxon>Ktedonobacteria</taxon>
        <taxon>Thermogemmatisporales</taxon>
        <taxon>Thermogemmatisporaceae</taxon>
        <taxon>Thermogemmatispora</taxon>
    </lineage>
</organism>
<dbReference type="FunFam" id="3.90.980.10:FF:000001">
    <property type="entry name" value="DNA primase"/>
    <property type="match status" value="1"/>
</dbReference>
<dbReference type="Pfam" id="PF01807">
    <property type="entry name" value="Zn_ribbon_DnaG"/>
    <property type="match status" value="1"/>
</dbReference>
<dbReference type="Gene3D" id="3.90.580.10">
    <property type="entry name" value="Zinc finger, CHC2-type domain"/>
    <property type="match status" value="1"/>
</dbReference>
<evidence type="ECO:0000256" key="12">
    <source>
        <dbReference type="HAMAP-Rule" id="MF_00974"/>
    </source>
</evidence>
<evidence type="ECO:0000259" key="15">
    <source>
        <dbReference type="PROSITE" id="PS50880"/>
    </source>
</evidence>
<dbReference type="SUPFAM" id="SSF56731">
    <property type="entry name" value="DNA primase core"/>
    <property type="match status" value="2"/>
</dbReference>
<dbReference type="GO" id="GO:0003899">
    <property type="term" value="F:DNA-directed RNA polymerase activity"/>
    <property type="evidence" value="ECO:0007669"/>
    <property type="project" value="UniProtKB-UniRule"/>
</dbReference>
<dbReference type="SMART" id="SM00493">
    <property type="entry name" value="TOPRIM"/>
    <property type="match status" value="1"/>
</dbReference>
<evidence type="ECO:0000256" key="6">
    <source>
        <dbReference type="ARBA" id="ARBA00022723"/>
    </source>
</evidence>
<gene>
    <name evidence="12" type="primary">dnaG</name>
    <name evidence="16" type="ORF">KTAU_32610</name>
</gene>
<dbReference type="InterPro" id="IPR006171">
    <property type="entry name" value="TOPRIM_dom"/>
</dbReference>
<dbReference type="GO" id="GO:0008270">
    <property type="term" value="F:zinc ion binding"/>
    <property type="evidence" value="ECO:0007669"/>
    <property type="project" value="UniProtKB-UniRule"/>
</dbReference>
<dbReference type="Pfam" id="PF08275">
    <property type="entry name" value="DNAG_N"/>
    <property type="match status" value="1"/>
</dbReference>
<keyword evidence="5 12" id="KW-0235">DNA replication</keyword>
<comment type="catalytic activity">
    <reaction evidence="12">
        <text>ssDNA + n NTP = ssDNA/pppN(pN)n-1 hybrid + (n-1) diphosphate.</text>
        <dbReference type="EC" id="2.7.7.101"/>
    </reaction>
</comment>
<dbReference type="InterPro" id="IPR036977">
    <property type="entry name" value="DNA_primase_Znf_CHC2"/>
</dbReference>
<dbReference type="SMART" id="SM00400">
    <property type="entry name" value="ZnF_CHCC"/>
    <property type="match status" value="1"/>
</dbReference>
<dbReference type="InterPro" id="IPR034151">
    <property type="entry name" value="TOPRIM_DnaG_bac"/>
</dbReference>
<evidence type="ECO:0000256" key="7">
    <source>
        <dbReference type="ARBA" id="ARBA00022771"/>
    </source>
</evidence>
<keyword evidence="17" id="KW-1185">Reference proteome</keyword>
<dbReference type="Pfam" id="PF10410">
    <property type="entry name" value="DnaB_bind"/>
    <property type="match status" value="1"/>
</dbReference>
<evidence type="ECO:0000256" key="13">
    <source>
        <dbReference type="PIRSR" id="PIRSR002811-1"/>
    </source>
</evidence>
<keyword evidence="2 12" id="KW-0639">Primosome</keyword>
<evidence type="ECO:0000256" key="9">
    <source>
        <dbReference type="ARBA" id="ARBA00022842"/>
    </source>
</evidence>
<feature type="region of interest" description="Disordered" evidence="14">
    <location>
        <begin position="471"/>
        <end position="538"/>
    </location>
</feature>
<comment type="similarity">
    <text evidence="12">Belongs to the DnaG primase family.</text>
</comment>
<dbReference type="GO" id="GO:0006269">
    <property type="term" value="P:DNA replication, synthesis of primer"/>
    <property type="evidence" value="ECO:0007669"/>
    <property type="project" value="UniProtKB-UniRule"/>
</dbReference>
<evidence type="ECO:0000256" key="1">
    <source>
        <dbReference type="ARBA" id="ARBA00022478"/>
    </source>
</evidence>
<protein>
    <recommendedName>
        <fullName evidence="12">DNA primase</fullName>
        <ecNumber evidence="12">2.7.7.101</ecNumber>
    </recommendedName>
</protein>
<keyword evidence="9" id="KW-0460">Magnesium</keyword>
<dbReference type="AlphaFoldDB" id="A0A5J4KAV6"/>
<dbReference type="EC" id="2.7.7.101" evidence="12"/>
<dbReference type="InterPro" id="IPR030846">
    <property type="entry name" value="DnaG_bac"/>
</dbReference>
<evidence type="ECO:0000256" key="10">
    <source>
        <dbReference type="ARBA" id="ARBA00023125"/>
    </source>
</evidence>
<keyword evidence="11 12" id="KW-0804">Transcription</keyword>
<dbReference type="EMBL" id="BKZV01000005">
    <property type="protein sequence ID" value="GER84625.1"/>
    <property type="molecule type" value="Genomic_DNA"/>
</dbReference>
<dbReference type="GO" id="GO:0003677">
    <property type="term" value="F:DNA binding"/>
    <property type="evidence" value="ECO:0007669"/>
    <property type="project" value="UniProtKB-KW"/>
</dbReference>
<evidence type="ECO:0000256" key="8">
    <source>
        <dbReference type="ARBA" id="ARBA00022833"/>
    </source>
</evidence>
<dbReference type="CDD" id="cd03364">
    <property type="entry name" value="TOPRIM_DnaG_primases"/>
    <property type="match status" value="1"/>
</dbReference>
<evidence type="ECO:0000256" key="14">
    <source>
        <dbReference type="SAM" id="MobiDB-lite"/>
    </source>
</evidence>
<dbReference type="GO" id="GO:0000428">
    <property type="term" value="C:DNA-directed RNA polymerase complex"/>
    <property type="evidence" value="ECO:0007669"/>
    <property type="project" value="UniProtKB-KW"/>
</dbReference>
<comment type="subunit">
    <text evidence="12">Monomer. Interacts with DnaB.</text>
</comment>
<dbReference type="FunFam" id="3.90.580.10:FF:000001">
    <property type="entry name" value="DNA primase"/>
    <property type="match status" value="1"/>
</dbReference>
<sequence>MSSSIIETIKARLDLVDEVGQVVKLQKTGRAFKALCPFHNERTPSFYVFPESQHWHCFGCHESGDIFTFVQKAQGLDFPEALRYLAEKAGVSLDEQPGYDAAQQRELAAQRERLRQLNEDAQLWFHQALLRLREAAPARAYLQSRGLTGETVIAFGLGYAPDSRDALCRYLLSQGYSEQELVSAGLAREPEDGQGLYDYFRNRIIFPIRDPRGQVIGFGGRALGDGQPKYLNTPQTALFEKNSVLYAFDRAKEAIKQANQVIIVEGYIDAIMAHQYGTRQTVACIGSAITEKHIQQIKKLARRITLALDPDAAGMAATEHGIQEALRSLERTIVPVPLPVPRQERRGQAGGARAIIRLEEEVDAQIDVLLLPAGQDPDEVIRQNPARWEEALAHPLPLVDYYFVAKTADLDLRQPRDQALAARRLLPIIGMISDRVKRDAYVRKLARMIHVDEQSLYNELQRSLRGRHPSVAEIVVPAESGRREVDGSRKGRGRQRQSPQAPAPLPARPALAQTGLDPSGKAKTETLSPASSAEVEDARAGALAGARVSAGPDGKGLALDRGGLDRVEWEDYLIGLLLQHPGLSQHVCGIINDGDFIGTDTRELYHFLNSLYQRGSSSFHQPLEQLLPSALLETAARAQRRVEAASPLDGAGLIKAATQCATRLKRMRLMQLNTELRYLIQEAREAGDLAAVHELEHQLQEIHRQIREIHLRTNLQG</sequence>